<keyword evidence="3" id="KW-1185">Reference proteome</keyword>
<dbReference type="EMBL" id="QPHM01000004">
    <property type="protein sequence ID" value="RCU43737.1"/>
    <property type="molecule type" value="Genomic_DNA"/>
</dbReference>
<dbReference type="AlphaFoldDB" id="A0A368MZP6"/>
<evidence type="ECO:0000256" key="1">
    <source>
        <dbReference type="SAM" id="MobiDB-lite"/>
    </source>
</evidence>
<gene>
    <name evidence="2" type="ORF">DU504_17770</name>
</gene>
<evidence type="ECO:0000313" key="2">
    <source>
        <dbReference type="EMBL" id="RCU43737.1"/>
    </source>
</evidence>
<protein>
    <submittedName>
        <fullName evidence="2">Uncharacterized protein</fullName>
    </submittedName>
</protein>
<comment type="caution">
    <text evidence="2">The sequence shown here is derived from an EMBL/GenBank/DDBJ whole genome shotgun (WGS) entry which is preliminary data.</text>
</comment>
<feature type="compositionally biased region" description="Polar residues" evidence="1">
    <location>
        <begin position="1"/>
        <end position="22"/>
    </location>
</feature>
<name>A0A368MZP6_9EURY</name>
<reference evidence="2 3" key="1">
    <citation type="submission" date="2018-07" db="EMBL/GenBank/DDBJ databases">
        <title>Genome sequences of Haloplanus salinus JCM 18368T.</title>
        <authorList>
            <person name="Kim Y.B."/>
            <person name="Roh S.W."/>
        </authorList>
    </citation>
    <scope>NUCLEOTIDE SEQUENCE [LARGE SCALE GENOMIC DNA]</scope>
    <source>
        <strain evidence="2 3">JCM 18368</strain>
    </source>
</reference>
<proteinExistence type="predicted"/>
<dbReference type="OrthoDB" id="345969at2157"/>
<sequence>MTQNTDPDANTDSSANKTNTDIGTAPDTFADFRDQFDDECVLQTLSKAHDIDRENPPTVYFLDEDTGRVYRVLEATRGSPDSGWFVLALALAGTHVDDGYERQLRVHDSDTHRVLLGNDIEHYAHHEPTPADDVITTSEGMFILRMDEPLIPIGEHRQTRSSGDDVDE</sequence>
<dbReference type="Proteomes" id="UP000252189">
    <property type="component" value="Unassembled WGS sequence"/>
</dbReference>
<organism evidence="2 3">
    <name type="scientific">Haloplanus salinus</name>
    <dbReference type="NCBI Taxonomy" id="1126245"/>
    <lineage>
        <taxon>Archaea</taxon>
        <taxon>Methanobacteriati</taxon>
        <taxon>Methanobacteriota</taxon>
        <taxon>Stenosarchaea group</taxon>
        <taxon>Halobacteria</taxon>
        <taxon>Halobacteriales</taxon>
        <taxon>Haloferacaceae</taxon>
        <taxon>Haloplanus</taxon>
    </lineage>
</organism>
<feature type="region of interest" description="Disordered" evidence="1">
    <location>
        <begin position="1"/>
        <end position="26"/>
    </location>
</feature>
<accession>A0A368MZP6</accession>
<dbReference type="RefSeq" id="WP_114450768.1">
    <property type="nucleotide sequence ID" value="NZ_QPHM01000004.1"/>
</dbReference>
<evidence type="ECO:0000313" key="3">
    <source>
        <dbReference type="Proteomes" id="UP000252189"/>
    </source>
</evidence>